<dbReference type="Gene3D" id="3.40.50.1240">
    <property type="entry name" value="Phosphoglycerate mutase-like"/>
    <property type="match status" value="1"/>
</dbReference>
<name>A0A078AC95_STYLE</name>
<dbReference type="OrthoDB" id="258392at2759"/>
<organism evidence="1 2">
    <name type="scientific">Stylonychia lemnae</name>
    <name type="common">Ciliate</name>
    <dbReference type="NCBI Taxonomy" id="5949"/>
    <lineage>
        <taxon>Eukaryota</taxon>
        <taxon>Sar</taxon>
        <taxon>Alveolata</taxon>
        <taxon>Ciliophora</taxon>
        <taxon>Intramacronucleata</taxon>
        <taxon>Spirotrichea</taxon>
        <taxon>Stichotrichia</taxon>
        <taxon>Sporadotrichida</taxon>
        <taxon>Oxytrichidae</taxon>
        <taxon>Stylonychinae</taxon>
        <taxon>Stylonychia</taxon>
    </lineage>
</organism>
<evidence type="ECO:0000313" key="2">
    <source>
        <dbReference type="Proteomes" id="UP000039865"/>
    </source>
</evidence>
<dbReference type="Proteomes" id="UP000039865">
    <property type="component" value="Unassembled WGS sequence"/>
</dbReference>
<dbReference type="InParanoid" id="A0A078AC95"/>
<sequence length="320" mass="38378">MHRNSIKQNRHQSPLRNTKAYDNENAIEYIVVKLQSQLMLKMGAGQLEESRFNFFACEYNKVKHLDLFSTNSQDKYSIQALEYFDKIGIIDKIIQVAQVTKKDFEQLGFRYLNDHSLFYTSSKLIDPTFSNLFNIREWQILNKVISSFQYTSTDKRMRYYYQAMTLQLIIKQLDLKMDCILQNYPQSLKSCMVNGSNPNYQIQSQHDINMLQFANALELETDYIYMNYMSTMIIELHMDVEQKNIGKCIGEDCFYVKIFFDDLELFSELGFCDYRTDRCWFTDFKNFVKKKYHRGRHYYVNQCSDIYDPMELDFINFWKT</sequence>
<dbReference type="InterPro" id="IPR029033">
    <property type="entry name" value="His_PPase_superfam"/>
</dbReference>
<accession>A0A078AC95</accession>
<dbReference type="EMBL" id="CCKQ01008021">
    <property type="protein sequence ID" value="CDW79461.1"/>
    <property type="molecule type" value="Genomic_DNA"/>
</dbReference>
<reference evidence="1 2" key="1">
    <citation type="submission" date="2014-06" db="EMBL/GenBank/DDBJ databases">
        <authorList>
            <person name="Swart Estienne"/>
        </authorList>
    </citation>
    <scope>NUCLEOTIDE SEQUENCE [LARGE SCALE GENOMIC DNA]</scope>
    <source>
        <strain evidence="1 2">130c</strain>
    </source>
</reference>
<protein>
    <recommendedName>
        <fullName evidence="3">Histidine acid phosphatase family protein</fullName>
    </recommendedName>
</protein>
<evidence type="ECO:0000313" key="1">
    <source>
        <dbReference type="EMBL" id="CDW79461.1"/>
    </source>
</evidence>
<dbReference type="AlphaFoldDB" id="A0A078AC95"/>
<dbReference type="SUPFAM" id="SSF53254">
    <property type="entry name" value="Phosphoglycerate mutase-like"/>
    <property type="match status" value="1"/>
</dbReference>
<proteinExistence type="predicted"/>
<keyword evidence="2" id="KW-1185">Reference proteome</keyword>
<evidence type="ECO:0008006" key="3">
    <source>
        <dbReference type="Google" id="ProtNLM"/>
    </source>
</evidence>
<gene>
    <name evidence="1" type="primary">Contig3563.g3801</name>
    <name evidence="1" type="ORF">STYLEM_8449</name>
</gene>